<geneLocation type="plasmid" evidence="5 6">
    <name>pDSJ10</name>
</geneLocation>
<dbReference type="EMBL" id="CP017591">
    <property type="protein sequence ID" value="ARF52715.1"/>
    <property type="molecule type" value="Genomic_DNA"/>
</dbReference>
<evidence type="ECO:0000259" key="4">
    <source>
        <dbReference type="Pfam" id="PF00152"/>
    </source>
</evidence>
<evidence type="ECO:0000313" key="6">
    <source>
        <dbReference type="Proteomes" id="UP000192380"/>
    </source>
</evidence>
<reference evidence="5 6" key="1">
    <citation type="submission" date="2016-10" db="EMBL/GenBank/DDBJ databases">
        <title>Complete Genome Assembly of Pantoea stewartii subsp. stewartii DC283, a Corn Pathogen.</title>
        <authorList>
            <person name="Duong D.A."/>
            <person name="Stevens A.M."/>
            <person name="Jensen R.V."/>
        </authorList>
    </citation>
    <scope>NUCLEOTIDE SEQUENCE [LARGE SCALE GENOMIC DNA]</scope>
    <source>
        <strain evidence="5 6">DC283</strain>
        <plasmid evidence="5 6">pDSJ10</plasmid>
    </source>
</reference>
<keyword evidence="6" id="KW-1185">Reference proteome</keyword>
<dbReference type="Pfam" id="PF00152">
    <property type="entry name" value="tRNA-synt_2"/>
    <property type="match status" value="1"/>
</dbReference>
<dbReference type="InterPro" id="IPR045864">
    <property type="entry name" value="aa-tRNA-synth_II/BPL/LPL"/>
</dbReference>
<name>A0ABM6KD60_PANSE</name>
<keyword evidence="2" id="KW-0547">Nucleotide-binding</keyword>
<evidence type="ECO:0000256" key="1">
    <source>
        <dbReference type="ARBA" id="ARBA00022598"/>
    </source>
</evidence>
<evidence type="ECO:0000256" key="3">
    <source>
        <dbReference type="ARBA" id="ARBA00022840"/>
    </source>
</evidence>
<feature type="domain" description="Aminoacyl-tRNA synthetase class II (D/K/N)" evidence="4">
    <location>
        <begin position="35"/>
        <end position="117"/>
    </location>
</feature>
<keyword evidence="3" id="KW-0067">ATP-binding</keyword>
<keyword evidence="1" id="KW-0436">Ligase</keyword>
<accession>A0ABM6KD60</accession>
<sequence length="123" mass="14162">MTVFCLASAFSTKTVQTKQNDYLLFNKAPGKVQVKGKEKYYLPVSHVVEKQMSLEFLEKVYCVAPCLRLVMDGEEHSGKHLYNFFQFEIEWRTSSMSDVFKQGEKILTSMAKEILEDSTGFVE</sequence>
<proteinExistence type="predicted"/>
<gene>
    <name evidence="5" type="ORF">DSJ_26280</name>
</gene>
<dbReference type="InterPro" id="IPR004364">
    <property type="entry name" value="Aa-tRNA-synt_II"/>
</dbReference>
<dbReference type="Gene3D" id="3.30.930.10">
    <property type="entry name" value="Bira Bifunctional Protein, Domain 2"/>
    <property type="match status" value="1"/>
</dbReference>
<dbReference type="SUPFAM" id="SSF55681">
    <property type="entry name" value="Class II aaRS and biotin synthetases"/>
    <property type="match status" value="1"/>
</dbReference>
<dbReference type="Proteomes" id="UP000192380">
    <property type="component" value="Plasmid pDSJ10"/>
</dbReference>
<protein>
    <recommendedName>
        <fullName evidence="4">Aminoacyl-tRNA synthetase class II (D/K/N) domain-containing protein</fullName>
    </recommendedName>
</protein>
<evidence type="ECO:0000313" key="5">
    <source>
        <dbReference type="EMBL" id="ARF52715.1"/>
    </source>
</evidence>
<organism evidence="5 6">
    <name type="scientific">Pantoea stewartii subsp. stewartii DC283</name>
    <dbReference type="NCBI Taxonomy" id="660596"/>
    <lineage>
        <taxon>Bacteria</taxon>
        <taxon>Pseudomonadati</taxon>
        <taxon>Pseudomonadota</taxon>
        <taxon>Gammaproteobacteria</taxon>
        <taxon>Enterobacterales</taxon>
        <taxon>Erwiniaceae</taxon>
        <taxon>Pantoea</taxon>
    </lineage>
</organism>
<evidence type="ECO:0000256" key="2">
    <source>
        <dbReference type="ARBA" id="ARBA00022741"/>
    </source>
</evidence>
<keyword evidence="5" id="KW-0614">Plasmid</keyword>
<dbReference type="RefSeq" id="WP_044243118.1">
    <property type="nucleotide sequence ID" value="NZ_AHIE01000038.1"/>
</dbReference>